<dbReference type="EMBL" id="JAGPNK010000012">
    <property type="protein sequence ID" value="KAH7310795.1"/>
    <property type="molecule type" value="Genomic_DNA"/>
</dbReference>
<feature type="compositionally biased region" description="Low complexity" evidence="1">
    <location>
        <begin position="303"/>
        <end position="318"/>
    </location>
</feature>
<feature type="compositionally biased region" description="Basic and acidic residues" evidence="1">
    <location>
        <begin position="465"/>
        <end position="479"/>
    </location>
</feature>
<keyword evidence="2" id="KW-0812">Transmembrane</keyword>
<feature type="transmembrane region" description="Helical" evidence="2">
    <location>
        <begin position="1140"/>
        <end position="1163"/>
    </location>
</feature>
<organism evidence="3 4">
    <name type="scientific">Stachybotrys elegans</name>
    <dbReference type="NCBI Taxonomy" id="80388"/>
    <lineage>
        <taxon>Eukaryota</taxon>
        <taxon>Fungi</taxon>
        <taxon>Dikarya</taxon>
        <taxon>Ascomycota</taxon>
        <taxon>Pezizomycotina</taxon>
        <taxon>Sordariomycetes</taxon>
        <taxon>Hypocreomycetidae</taxon>
        <taxon>Hypocreales</taxon>
        <taxon>Stachybotryaceae</taxon>
        <taxon>Stachybotrys</taxon>
    </lineage>
</organism>
<feature type="compositionally biased region" description="Polar residues" evidence="1">
    <location>
        <begin position="1305"/>
        <end position="1314"/>
    </location>
</feature>
<feature type="transmembrane region" description="Helical" evidence="2">
    <location>
        <begin position="141"/>
        <end position="165"/>
    </location>
</feature>
<feature type="transmembrane region" description="Helical" evidence="2">
    <location>
        <begin position="846"/>
        <end position="867"/>
    </location>
</feature>
<feature type="transmembrane region" description="Helical" evidence="2">
    <location>
        <begin position="1203"/>
        <end position="1222"/>
    </location>
</feature>
<evidence type="ECO:0000313" key="3">
    <source>
        <dbReference type="EMBL" id="KAH7310795.1"/>
    </source>
</evidence>
<feature type="region of interest" description="Disordered" evidence="1">
    <location>
        <begin position="88"/>
        <end position="108"/>
    </location>
</feature>
<dbReference type="InterPro" id="IPR021840">
    <property type="entry name" value="DUF3433"/>
</dbReference>
<dbReference type="OrthoDB" id="5428901at2759"/>
<accession>A0A8K0SFI5</accession>
<evidence type="ECO:0000313" key="4">
    <source>
        <dbReference type="Proteomes" id="UP000813444"/>
    </source>
</evidence>
<feature type="transmembrane region" description="Helical" evidence="2">
    <location>
        <begin position="1242"/>
        <end position="1262"/>
    </location>
</feature>
<reference evidence="3" key="1">
    <citation type="journal article" date="2021" name="Nat. Commun.">
        <title>Genetic determinants of endophytism in the Arabidopsis root mycobiome.</title>
        <authorList>
            <person name="Mesny F."/>
            <person name="Miyauchi S."/>
            <person name="Thiergart T."/>
            <person name="Pickel B."/>
            <person name="Atanasova L."/>
            <person name="Karlsson M."/>
            <person name="Huettel B."/>
            <person name="Barry K.W."/>
            <person name="Haridas S."/>
            <person name="Chen C."/>
            <person name="Bauer D."/>
            <person name="Andreopoulos W."/>
            <person name="Pangilinan J."/>
            <person name="LaButti K."/>
            <person name="Riley R."/>
            <person name="Lipzen A."/>
            <person name="Clum A."/>
            <person name="Drula E."/>
            <person name="Henrissat B."/>
            <person name="Kohler A."/>
            <person name="Grigoriev I.V."/>
            <person name="Martin F.M."/>
            <person name="Hacquard S."/>
        </authorList>
    </citation>
    <scope>NUCLEOTIDE SEQUENCE</scope>
    <source>
        <strain evidence="3">MPI-CAGE-CH-0235</strain>
    </source>
</reference>
<evidence type="ECO:0000256" key="1">
    <source>
        <dbReference type="SAM" id="MobiDB-lite"/>
    </source>
</evidence>
<dbReference type="Proteomes" id="UP000813444">
    <property type="component" value="Unassembled WGS sequence"/>
</dbReference>
<sequence>MYARGPGFQPVPNTDEDHGDLGNINFYDPYAAYDETRGQRNFISAGYRDVDRPVAQGLEPANENERGTSAVRRYDATNTIEPTQEGYYAPSHALAPSGDNGRRHNVETAGGDEWDISYKGAEDFISDRRQVPDFKPVPFRIWFLSVLFVILLAILAAMEVAVHFLPDGTKTARPVAVLNNGTELQAREELPEYSSHGVPLEGDSALAMLVHARQEGAQSSSLIDTASIDTVAIDTVAIETVAIETATIKTATTNIAVIGTTSIDTVLAEAASIGTPPIEDSVSSTLVGDTNDQTSERIETAAEKTTSPEEVVSTTSQTDGEIALETTSEMPLTTTSETPPEITSESTSDTGTDSTSDSSSISSSEDGLNTCWMTMTEVIVLGDKPPQVTVTVPQVTVTVGGTSTTTTSTEMAISTIPPDPEDPSCDVVSTITQTVTYAPSTTFTHTNFITVGRNTVTVTLPGRGNTDDGTRSRPGKDEKTSTCYLKTVTVTDRADFVVATKTVTVDITVVGGVVARDAPLPTPTPPKFQLDARACVDGGILTITEHVALPKTVTVTVYRTVTKNFRPPQADSQASDRPPVVVIPATTATTVLTDNGWTRTVVSVVPPVTTLDTRPALPSGALTTKIKVTSTDESGNIKVVTMMGVYDTRRNTVETTLIPVTTTDSNGNIVVGTKTSVYTTRIRTEDDEDAIANKPDPTSMLTLIKTTLRDSQGRPTLTTSVLAFASPTQRILTNSRGQPTKTEEYFLLNYPHTTTLVNSDDEPSSTATYYLITSSVTLKDKDGKPTTTSAVVYTKSVSTTTATNSEGKPIHTGLILVDTSFSSPTPPTDDEDSTIFEVYSITQFEYFAGLIFPTILATALTIPIRILDRIAKLYYPFHTLVSTPNGARADRSICWETMGPWTWIAGFQALSYGHVLLSITGSLVMLSAILVPLSAETIRIILQGEDCRPGQGNAQNCAITVGVFPIPAQIAIGILGLMALFVLFAALTLWRHRTGVQAKPWALSEMAKMSSNPSFQHLLNDIPHGKGHVDEEDIARSLSTEFYVLSYWQNGVTTEYGVVPVNRAGEPLVREATTTAGPQLDPLQAGSKKAMPFYVLTIWGRALILLALVGILTIIITYNVTAGGTSLGRFLSSETTAVRIFITSVGMIITLFWSSYFNCIALISPYRMMHTDPSRFQQAMDTKLSTNAFSGTFRALRPSSHDLYLAAVAFTAILAEFLPMLLSNVPYKVIQTWTTHAVCTWMTVSILGIMVILIGASFFINWPHLPVDPSTMAGSMYYVSHLSKEEHPTSGPFGVGSEPDPCLVSQRQRGFSTS</sequence>
<comment type="caution">
    <text evidence="3">The sequence shown here is derived from an EMBL/GenBank/DDBJ whole genome shotgun (WGS) entry which is preliminary data.</text>
</comment>
<feature type="region of interest" description="Disordered" evidence="1">
    <location>
        <begin position="1"/>
        <end position="22"/>
    </location>
</feature>
<proteinExistence type="predicted"/>
<dbReference type="Pfam" id="PF11915">
    <property type="entry name" value="DUF3433"/>
    <property type="match status" value="2"/>
</dbReference>
<keyword evidence="2" id="KW-1133">Transmembrane helix</keyword>
<keyword evidence="4" id="KW-1185">Reference proteome</keyword>
<feature type="transmembrane region" description="Helical" evidence="2">
    <location>
        <begin position="915"/>
        <end position="935"/>
    </location>
</feature>
<keyword evidence="2" id="KW-0472">Membrane</keyword>
<gene>
    <name evidence="3" type="ORF">B0I35DRAFT_514789</name>
</gene>
<name>A0A8K0SFI5_9HYPO</name>
<evidence type="ECO:0008006" key="5">
    <source>
        <dbReference type="Google" id="ProtNLM"/>
    </source>
</evidence>
<evidence type="ECO:0000256" key="2">
    <source>
        <dbReference type="SAM" id="Phobius"/>
    </source>
</evidence>
<feature type="region of interest" description="Disordered" evidence="1">
    <location>
        <begin position="1289"/>
        <end position="1314"/>
    </location>
</feature>
<feature type="transmembrane region" description="Helical" evidence="2">
    <location>
        <begin position="970"/>
        <end position="990"/>
    </location>
</feature>
<feature type="region of interest" description="Disordered" evidence="1">
    <location>
        <begin position="460"/>
        <end position="479"/>
    </location>
</feature>
<feature type="compositionally biased region" description="Low complexity" evidence="1">
    <location>
        <begin position="325"/>
        <end position="366"/>
    </location>
</feature>
<feature type="region of interest" description="Disordered" evidence="1">
    <location>
        <begin position="300"/>
        <end position="366"/>
    </location>
</feature>
<protein>
    <recommendedName>
        <fullName evidence="5">Zonadhesin</fullName>
    </recommendedName>
</protein>
<feature type="transmembrane region" description="Helical" evidence="2">
    <location>
        <begin position="1098"/>
        <end position="1120"/>
    </location>
</feature>